<proteinExistence type="predicted"/>
<dbReference type="AlphaFoldDB" id="A0A9P8UFA7"/>
<dbReference type="Proteomes" id="UP000758603">
    <property type="component" value="Unassembled WGS sequence"/>
</dbReference>
<dbReference type="GeneID" id="70125384"/>
<keyword evidence="3" id="KW-1185">Reference proteome</keyword>
<evidence type="ECO:0000313" key="3">
    <source>
        <dbReference type="Proteomes" id="UP000758603"/>
    </source>
</evidence>
<sequence length="270" mass="30330">MASQPEEVFVRPSTSHEAEIRQKWGDLMEELQLQEIFLESLLDTPEDTPEQRAEFLTAIKSIKGELKKLHKQRGFGQSSSSRSNENKSSSNNINNHNRSSRNQPSSAMSGLKRPGIMRLARIRLLLVSTLSLVISLEEQRTPRTAILKAESEIASVHSLRILVSRICLCLTTSLEERPRIHMEAFQILPSMDCLDIATQAQLSTLVGMRVVRQPGKSSTEKRRRGCAVVRSKKKMMRTGLDSSKQWRTSVVSLINSLHILDSALLIAFGI</sequence>
<organism evidence="2 3">
    <name type="scientific">Truncatella angustata</name>
    <dbReference type="NCBI Taxonomy" id="152316"/>
    <lineage>
        <taxon>Eukaryota</taxon>
        <taxon>Fungi</taxon>
        <taxon>Dikarya</taxon>
        <taxon>Ascomycota</taxon>
        <taxon>Pezizomycotina</taxon>
        <taxon>Sordariomycetes</taxon>
        <taxon>Xylariomycetidae</taxon>
        <taxon>Amphisphaeriales</taxon>
        <taxon>Sporocadaceae</taxon>
        <taxon>Truncatella</taxon>
    </lineage>
</organism>
<evidence type="ECO:0000313" key="2">
    <source>
        <dbReference type="EMBL" id="KAH6648768.1"/>
    </source>
</evidence>
<comment type="caution">
    <text evidence="2">The sequence shown here is derived from an EMBL/GenBank/DDBJ whole genome shotgun (WGS) entry which is preliminary data.</text>
</comment>
<feature type="compositionally biased region" description="Low complexity" evidence="1">
    <location>
        <begin position="78"/>
        <end position="102"/>
    </location>
</feature>
<reference evidence="2" key="1">
    <citation type="journal article" date="2021" name="Nat. Commun.">
        <title>Genetic determinants of endophytism in the Arabidopsis root mycobiome.</title>
        <authorList>
            <person name="Mesny F."/>
            <person name="Miyauchi S."/>
            <person name="Thiergart T."/>
            <person name="Pickel B."/>
            <person name="Atanasova L."/>
            <person name="Karlsson M."/>
            <person name="Huettel B."/>
            <person name="Barry K.W."/>
            <person name="Haridas S."/>
            <person name="Chen C."/>
            <person name="Bauer D."/>
            <person name="Andreopoulos W."/>
            <person name="Pangilinan J."/>
            <person name="LaButti K."/>
            <person name="Riley R."/>
            <person name="Lipzen A."/>
            <person name="Clum A."/>
            <person name="Drula E."/>
            <person name="Henrissat B."/>
            <person name="Kohler A."/>
            <person name="Grigoriev I.V."/>
            <person name="Martin F.M."/>
            <person name="Hacquard S."/>
        </authorList>
    </citation>
    <scope>NUCLEOTIDE SEQUENCE</scope>
    <source>
        <strain evidence="2">MPI-SDFR-AT-0073</strain>
    </source>
</reference>
<accession>A0A9P8UFA7</accession>
<name>A0A9P8UFA7_9PEZI</name>
<gene>
    <name evidence="2" type="ORF">BKA67DRAFT_372111</name>
</gene>
<protein>
    <submittedName>
        <fullName evidence="2">Uncharacterized protein</fullName>
    </submittedName>
</protein>
<dbReference type="EMBL" id="JAGPXC010000007">
    <property type="protein sequence ID" value="KAH6648768.1"/>
    <property type="molecule type" value="Genomic_DNA"/>
</dbReference>
<feature type="region of interest" description="Disordered" evidence="1">
    <location>
        <begin position="70"/>
        <end position="110"/>
    </location>
</feature>
<dbReference type="RefSeq" id="XP_045955275.1">
    <property type="nucleotide sequence ID" value="XM_046096492.1"/>
</dbReference>
<evidence type="ECO:0000256" key="1">
    <source>
        <dbReference type="SAM" id="MobiDB-lite"/>
    </source>
</evidence>